<keyword evidence="1" id="KW-0812">Transmembrane</keyword>
<dbReference type="EMBL" id="FNFM01000011">
    <property type="protein sequence ID" value="SDK69933.1"/>
    <property type="molecule type" value="Genomic_DNA"/>
</dbReference>
<dbReference type="AlphaFoldDB" id="A0A1G9E1E0"/>
<keyword evidence="1" id="KW-1133">Transmembrane helix</keyword>
<keyword evidence="1" id="KW-0472">Membrane</keyword>
<reference evidence="3" key="1">
    <citation type="submission" date="2016-10" db="EMBL/GenBank/DDBJ databases">
        <authorList>
            <person name="Varghese N."/>
            <person name="Submissions S."/>
        </authorList>
    </citation>
    <scope>NUCLEOTIDE SEQUENCE [LARGE SCALE GENOMIC DNA]</scope>
    <source>
        <strain evidence="3">DSM 45460</strain>
    </source>
</reference>
<feature type="transmembrane region" description="Helical" evidence="1">
    <location>
        <begin position="159"/>
        <end position="185"/>
    </location>
</feature>
<proteinExistence type="predicted"/>
<feature type="transmembrane region" description="Helical" evidence="1">
    <location>
        <begin position="75"/>
        <end position="95"/>
    </location>
</feature>
<evidence type="ECO:0000313" key="3">
    <source>
        <dbReference type="Proteomes" id="UP000199213"/>
    </source>
</evidence>
<protein>
    <submittedName>
        <fullName evidence="2">Uncharacterized protein</fullName>
    </submittedName>
</protein>
<accession>A0A1G9E1E0</accession>
<sequence length="216" mass="23586">MRAHWWEVIRLCSVVGSRPYWQRLAAFVISTWTLCWIVGQFLAPETAPSAVEVGRGLLERIGVPDIAWGDRVVRAWESAGVALAVFGGLLWAATTERGQMPALVGWIAVMLGSQRLGYQPAVIIAVGAMAGFVLVLWTISLANGRFVDRYPRLLPADVFRAGVTAATLSAVVPLYAPAVLVFRLFHPYLTRTPRILSTEYDGGHTPGVGGWSRVSR</sequence>
<keyword evidence="3" id="KW-1185">Reference proteome</keyword>
<dbReference type="Proteomes" id="UP000199213">
    <property type="component" value="Unassembled WGS sequence"/>
</dbReference>
<name>A0A1G9E1E0_ACTMZ</name>
<evidence type="ECO:0000313" key="2">
    <source>
        <dbReference type="EMBL" id="SDK69933.1"/>
    </source>
</evidence>
<feature type="transmembrane region" description="Helical" evidence="1">
    <location>
        <begin position="20"/>
        <end position="43"/>
    </location>
</feature>
<gene>
    <name evidence="2" type="ORF">SAMN04487820_11163</name>
</gene>
<feature type="transmembrane region" description="Helical" evidence="1">
    <location>
        <begin position="116"/>
        <end position="139"/>
    </location>
</feature>
<evidence type="ECO:0000256" key="1">
    <source>
        <dbReference type="SAM" id="Phobius"/>
    </source>
</evidence>
<organism evidence="2 3">
    <name type="scientific">Actinopolyspora mzabensis</name>
    <dbReference type="NCBI Taxonomy" id="995066"/>
    <lineage>
        <taxon>Bacteria</taxon>
        <taxon>Bacillati</taxon>
        <taxon>Actinomycetota</taxon>
        <taxon>Actinomycetes</taxon>
        <taxon>Actinopolysporales</taxon>
        <taxon>Actinopolysporaceae</taxon>
        <taxon>Actinopolyspora</taxon>
    </lineage>
</organism>